<dbReference type="InterPro" id="IPR015510">
    <property type="entry name" value="PGRP"/>
</dbReference>
<comment type="similarity">
    <text evidence="1 7">Belongs to the N-acetylmuramoyl-L-alanine amidase 2 family.</text>
</comment>
<dbReference type="PANTHER" id="PTHR11022:SF77">
    <property type="entry name" value="PEPTIDOGLYCAN-RECOGNITION PROTEIN LB"/>
    <property type="match status" value="1"/>
</dbReference>
<feature type="domain" description="Peptidoglycan recognition protein family" evidence="11">
    <location>
        <begin position="31"/>
        <end position="173"/>
    </location>
</feature>
<evidence type="ECO:0000259" key="10">
    <source>
        <dbReference type="SMART" id="SM00644"/>
    </source>
</evidence>
<sequence>MIGSIIIYFSLFIVCAPVLGRPNFHSGEHPFPFCSRECWKGSPPTDTRPITKPVPYVVIHHTAIPGACNTSSQCMQDMRSMQNYHNSMGWGDIGYHFCVGSEGVAYQGRGWNVIGIHAIQANNYSIGICLIGDWRYEAPPAVQLATTKALIKEGVRQGVLSPTYKVIGHNQVMATECPGTALYQHISTWDNFQPGTVDFTKYFDKIKKT</sequence>
<keyword evidence="4 9" id="KW-0732">Signal</keyword>
<evidence type="ECO:0000256" key="3">
    <source>
        <dbReference type="ARBA" id="ARBA00022588"/>
    </source>
</evidence>
<feature type="domain" description="N-acetylmuramoyl-L-alanine amidase" evidence="10">
    <location>
        <begin position="42"/>
        <end position="179"/>
    </location>
</feature>
<feature type="signal peptide" evidence="9">
    <location>
        <begin position="1"/>
        <end position="20"/>
    </location>
</feature>
<evidence type="ECO:0000256" key="4">
    <source>
        <dbReference type="ARBA" id="ARBA00022729"/>
    </source>
</evidence>
<proteinExistence type="inferred from homology"/>
<dbReference type="Gene3D" id="3.40.80.10">
    <property type="entry name" value="Peptidoglycan recognition protein-like"/>
    <property type="match status" value="1"/>
</dbReference>
<feature type="chain" id="PRO_5038276362" description="Peptidoglycan-recognition protein" evidence="9">
    <location>
        <begin position="21"/>
        <end position="209"/>
    </location>
</feature>
<evidence type="ECO:0000256" key="1">
    <source>
        <dbReference type="ARBA" id="ARBA00007553"/>
    </source>
</evidence>
<dbReference type="SMART" id="SM00701">
    <property type="entry name" value="PGRP"/>
    <property type="match status" value="1"/>
</dbReference>
<evidence type="ECO:0000256" key="5">
    <source>
        <dbReference type="ARBA" id="ARBA00022859"/>
    </source>
</evidence>
<comment type="caution">
    <text evidence="12">The sequence shown here is derived from an EMBL/GenBank/DDBJ whole genome shotgun (WGS) entry which is preliminary data.</text>
</comment>
<dbReference type="InterPro" id="IPR017331">
    <property type="entry name" value="Peptidoglycan_recognition"/>
</dbReference>
<dbReference type="Pfam" id="PF01510">
    <property type="entry name" value="Amidase_2"/>
    <property type="match status" value="1"/>
</dbReference>
<dbReference type="FunFam" id="3.40.80.10:FF:000001">
    <property type="entry name" value="Peptidoglycan recognition protein 1"/>
    <property type="match status" value="1"/>
</dbReference>
<comment type="subunit">
    <text evidence="2">Monomer.</text>
</comment>
<dbReference type="Proteomes" id="UP000791440">
    <property type="component" value="Unassembled WGS sequence"/>
</dbReference>
<evidence type="ECO:0000256" key="6">
    <source>
        <dbReference type="ARBA" id="ARBA00023157"/>
    </source>
</evidence>
<evidence type="ECO:0000256" key="9">
    <source>
        <dbReference type="SAM" id="SignalP"/>
    </source>
</evidence>
<dbReference type="EMBL" id="JH668337">
    <property type="protein sequence ID" value="KAG6446807.1"/>
    <property type="molecule type" value="Genomic_DNA"/>
</dbReference>
<dbReference type="SUPFAM" id="SSF55846">
    <property type="entry name" value="N-acetylmuramoyl-L-alanine amidase-like"/>
    <property type="match status" value="1"/>
</dbReference>
<dbReference type="GO" id="GO:0008745">
    <property type="term" value="F:N-acetylmuramoyl-L-alanine amidase activity"/>
    <property type="evidence" value="ECO:0007669"/>
    <property type="project" value="InterPro"/>
</dbReference>
<dbReference type="GO" id="GO:0042834">
    <property type="term" value="F:peptidoglycan binding"/>
    <property type="evidence" value="ECO:0007669"/>
    <property type="project" value="InterPro"/>
</dbReference>
<dbReference type="SMART" id="SM00644">
    <property type="entry name" value="Ami_2"/>
    <property type="match status" value="1"/>
</dbReference>
<keyword evidence="3 7" id="KW-0399">Innate immunity</keyword>
<dbReference type="GO" id="GO:0009253">
    <property type="term" value="P:peptidoglycan catabolic process"/>
    <property type="evidence" value="ECO:0007669"/>
    <property type="project" value="InterPro"/>
</dbReference>
<keyword evidence="6" id="KW-1015">Disulfide bond</keyword>
<evidence type="ECO:0000259" key="11">
    <source>
        <dbReference type="SMART" id="SM00701"/>
    </source>
</evidence>
<evidence type="ECO:0000313" key="12">
    <source>
        <dbReference type="EMBL" id="KAG6446806.1"/>
    </source>
</evidence>
<accession>A0A921YVL5</accession>
<organism evidence="12 13">
    <name type="scientific">Manduca sexta</name>
    <name type="common">Tobacco hawkmoth</name>
    <name type="synonym">Tobacco hornworm</name>
    <dbReference type="NCBI Taxonomy" id="7130"/>
    <lineage>
        <taxon>Eukaryota</taxon>
        <taxon>Metazoa</taxon>
        <taxon>Ecdysozoa</taxon>
        <taxon>Arthropoda</taxon>
        <taxon>Hexapoda</taxon>
        <taxon>Insecta</taxon>
        <taxon>Pterygota</taxon>
        <taxon>Neoptera</taxon>
        <taxon>Endopterygota</taxon>
        <taxon>Lepidoptera</taxon>
        <taxon>Glossata</taxon>
        <taxon>Ditrysia</taxon>
        <taxon>Bombycoidea</taxon>
        <taxon>Sphingidae</taxon>
        <taxon>Sphinginae</taxon>
        <taxon>Sphingini</taxon>
        <taxon>Manduca</taxon>
    </lineage>
</organism>
<dbReference type="InterPro" id="IPR036505">
    <property type="entry name" value="Amidase/PGRP_sf"/>
</dbReference>
<feature type="disulfide bond" evidence="8">
    <location>
        <begin position="68"/>
        <end position="74"/>
    </location>
</feature>
<dbReference type="GO" id="GO:0008270">
    <property type="term" value="F:zinc ion binding"/>
    <property type="evidence" value="ECO:0007669"/>
    <property type="project" value="InterPro"/>
</dbReference>
<evidence type="ECO:0000256" key="7">
    <source>
        <dbReference type="PIRNR" id="PIRNR037945"/>
    </source>
</evidence>
<dbReference type="InterPro" id="IPR006619">
    <property type="entry name" value="PGRP_domain_met/bac"/>
</dbReference>
<evidence type="ECO:0000313" key="13">
    <source>
        <dbReference type="Proteomes" id="UP000791440"/>
    </source>
</evidence>
<protein>
    <recommendedName>
        <fullName evidence="7">Peptidoglycan-recognition protein</fullName>
    </recommendedName>
</protein>
<dbReference type="AlphaFoldDB" id="A0A921YVL5"/>
<dbReference type="EMBL" id="JH668337">
    <property type="protein sequence ID" value="KAG6446806.1"/>
    <property type="molecule type" value="Genomic_DNA"/>
</dbReference>
<dbReference type="CDD" id="cd06583">
    <property type="entry name" value="PGRP"/>
    <property type="match status" value="1"/>
</dbReference>
<gene>
    <name evidence="12" type="ORF">O3G_MSEX004624</name>
</gene>
<reference evidence="12" key="2">
    <citation type="submission" date="2020-12" db="EMBL/GenBank/DDBJ databases">
        <authorList>
            <person name="Kanost M."/>
        </authorList>
    </citation>
    <scope>NUCLEOTIDE SEQUENCE</scope>
</reference>
<dbReference type="GO" id="GO:0045087">
    <property type="term" value="P:innate immune response"/>
    <property type="evidence" value="ECO:0007669"/>
    <property type="project" value="UniProtKB-KW"/>
</dbReference>
<evidence type="ECO:0000256" key="2">
    <source>
        <dbReference type="ARBA" id="ARBA00011245"/>
    </source>
</evidence>
<dbReference type="PANTHER" id="PTHR11022">
    <property type="entry name" value="PEPTIDOGLYCAN RECOGNITION PROTEIN"/>
    <property type="match status" value="1"/>
</dbReference>
<evidence type="ECO:0000256" key="8">
    <source>
        <dbReference type="PIRSR" id="PIRSR037945-1"/>
    </source>
</evidence>
<keyword evidence="13" id="KW-1185">Reference proteome</keyword>
<reference evidence="12" key="1">
    <citation type="journal article" date="2016" name="Insect Biochem. Mol. Biol.">
        <title>Multifaceted biological insights from a draft genome sequence of the tobacco hornworm moth, Manduca sexta.</title>
        <authorList>
            <person name="Kanost M.R."/>
            <person name="Arrese E.L."/>
            <person name="Cao X."/>
            <person name="Chen Y.R."/>
            <person name="Chellapilla S."/>
            <person name="Goldsmith M.R."/>
            <person name="Grosse-Wilde E."/>
            <person name="Heckel D.G."/>
            <person name="Herndon N."/>
            <person name="Jiang H."/>
            <person name="Papanicolaou A."/>
            <person name="Qu J."/>
            <person name="Soulages J.L."/>
            <person name="Vogel H."/>
            <person name="Walters J."/>
            <person name="Waterhouse R.M."/>
            <person name="Ahn S.J."/>
            <person name="Almeida F.C."/>
            <person name="An C."/>
            <person name="Aqrawi P."/>
            <person name="Bretschneider A."/>
            <person name="Bryant W.B."/>
            <person name="Bucks S."/>
            <person name="Chao H."/>
            <person name="Chevignon G."/>
            <person name="Christen J.M."/>
            <person name="Clarke D.F."/>
            <person name="Dittmer N.T."/>
            <person name="Ferguson L.C.F."/>
            <person name="Garavelou S."/>
            <person name="Gordon K.H.J."/>
            <person name="Gunaratna R.T."/>
            <person name="Han Y."/>
            <person name="Hauser F."/>
            <person name="He Y."/>
            <person name="Heidel-Fischer H."/>
            <person name="Hirsh A."/>
            <person name="Hu Y."/>
            <person name="Jiang H."/>
            <person name="Kalra D."/>
            <person name="Klinner C."/>
            <person name="Konig C."/>
            <person name="Kovar C."/>
            <person name="Kroll A.R."/>
            <person name="Kuwar S.S."/>
            <person name="Lee S.L."/>
            <person name="Lehman R."/>
            <person name="Li K."/>
            <person name="Li Z."/>
            <person name="Liang H."/>
            <person name="Lovelace S."/>
            <person name="Lu Z."/>
            <person name="Mansfield J.H."/>
            <person name="McCulloch K.J."/>
            <person name="Mathew T."/>
            <person name="Morton B."/>
            <person name="Muzny D.M."/>
            <person name="Neunemann D."/>
            <person name="Ongeri F."/>
            <person name="Pauchet Y."/>
            <person name="Pu L.L."/>
            <person name="Pyrousis I."/>
            <person name="Rao X.J."/>
            <person name="Redding A."/>
            <person name="Roesel C."/>
            <person name="Sanchez-Gracia A."/>
            <person name="Schaack S."/>
            <person name="Shukla A."/>
            <person name="Tetreau G."/>
            <person name="Wang Y."/>
            <person name="Xiong G.H."/>
            <person name="Traut W."/>
            <person name="Walsh T.K."/>
            <person name="Worley K.C."/>
            <person name="Wu D."/>
            <person name="Wu W."/>
            <person name="Wu Y.Q."/>
            <person name="Zhang X."/>
            <person name="Zou Z."/>
            <person name="Zucker H."/>
            <person name="Briscoe A.D."/>
            <person name="Burmester T."/>
            <person name="Clem R.J."/>
            <person name="Feyereisen R."/>
            <person name="Grimmelikhuijzen C.J.P."/>
            <person name="Hamodrakas S.J."/>
            <person name="Hansson B.S."/>
            <person name="Huguet E."/>
            <person name="Jermiin L.S."/>
            <person name="Lan Q."/>
            <person name="Lehman H.K."/>
            <person name="Lorenzen M."/>
            <person name="Merzendorfer H."/>
            <person name="Michalopoulos I."/>
            <person name="Morton D.B."/>
            <person name="Muthukrishnan S."/>
            <person name="Oakeshott J.G."/>
            <person name="Palmer W."/>
            <person name="Park Y."/>
            <person name="Passarelli A.L."/>
            <person name="Rozas J."/>
            <person name="Schwartz L.M."/>
            <person name="Smith W."/>
            <person name="Southgate A."/>
            <person name="Vilcinskas A."/>
            <person name="Vogt R."/>
            <person name="Wang P."/>
            <person name="Werren J."/>
            <person name="Yu X.Q."/>
            <person name="Zhou J.J."/>
            <person name="Brown S.J."/>
            <person name="Scherer S.E."/>
            <person name="Richards S."/>
            <person name="Blissard G.W."/>
        </authorList>
    </citation>
    <scope>NUCLEOTIDE SEQUENCE</scope>
</reference>
<name>A0A921YVL5_MANSE</name>
<dbReference type="InterPro" id="IPR002502">
    <property type="entry name" value="Amidase_domain"/>
</dbReference>
<dbReference type="PIRSF" id="PIRSF037945">
    <property type="entry name" value="PGRPs"/>
    <property type="match status" value="1"/>
</dbReference>
<keyword evidence="5 7" id="KW-0391">Immunity</keyword>